<organism evidence="4 5">
    <name type="scientific">Lentibacillus salinarum</name>
    <dbReference type="NCBI Taxonomy" id="446820"/>
    <lineage>
        <taxon>Bacteria</taxon>
        <taxon>Bacillati</taxon>
        <taxon>Bacillota</taxon>
        <taxon>Bacilli</taxon>
        <taxon>Bacillales</taxon>
        <taxon>Bacillaceae</taxon>
        <taxon>Lentibacillus</taxon>
    </lineage>
</organism>
<dbReference type="PANTHER" id="PTHR30270:SF0">
    <property type="entry name" value="THIAMINE-MONOPHOSPHATE KINASE"/>
    <property type="match status" value="1"/>
</dbReference>
<dbReference type="Proteomes" id="UP001597178">
    <property type="component" value="Unassembled WGS sequence"/>
</dbReference>
<comment type="caution">
    <text evidence="4">The sequence shown here is derived from an EMBL/GenBank/DDBJ whole genome shotgun (WGS) entry which is preliminary data.</text>
</comment>
<feature type="binding site" evidence="1">
    <location>
        <begin position="119"/>
        <end position="120"/>
    </location>
    <ligand>
        <name>ATP</name>
        <dbReference type="ChEBI" id="CHEBI:30616"/>
    </ligand>
</feature>
<dbReference type="SUPFAM" id="SSF55326">
    <property type="entry name" value="PurM N-terminal domain-like"/>
    <property type="match status" value="1"/>
</dbReference>
<feature type="binding site" evidence="1">
    <location>
        <position position="212"/>
    </location>
    <ligand>
        <name>Mg(2+)</name>
        <dbReference type="ChEBI" id="CHEBI:18420"/>
        <label>5</label>
    </ligand>
</feature>
<comment type="function">
    <text evidence="1">Catalyzes the ATP-dependent phosphorylation of thiamine-monophosphate (TMP) to form thiamine-pyrophosphate (TPP), the active form of vitamin B1.</text>
</comment>
<keyword evidence="1" id="KW-0479">Metal-binding</keyword>
<dbReference type="InterPro" id="IPR036921">
    <property type="entry name" value="PurM-like_N_sf"/>
</dbReference>
<evidence type="ECO:0000313" key="4">
    <source>
        <dbReference type="EMBL" id="MFD1363442.1"/>
    </source>
</evidence>
<feature type="binding site" evidence="1">
    <location>
        <position position="43"/>
    </location>
    <ligand>
        <name>Mg(2+)</name>
        <dbReference type="ChEBI" id="CHEBI:18420"/>
        <label>2</label>
    </ligand>
</feature>
<dbReference type="InterPro" id="IPR016188">
    <property type="entry name" value="PurM-like_N"/>
</dbReference>
<feature type="binding site" evidence="1">
    <location>
        <position position="319"/>
    </location>
    <ligand>
        <name>substrate</name>
    </ligand>
</feature>
<comment type="caution">
    <text evidence="1">Lacks conserved residue(s) required for the propagation of feature annotation.</text>
</comment>
<dbReference type="PIRSF" id="PIRSF005303">
    <property type="entry name" value="Thiam_monoph_kin"/>
    <property type="match status" value="1"/>
</dbReference>
<protein>
    <recommendedName>
        <fullName evidence="1">Thiamine-monophosphate kinase</fullName>
        <shortName evidence="1">TMP kinase</shortName>
        <shortName evidence="1">Thiamine-phosphate kinase</shortName>
        <ecNumber evidence="1">2.7.4.16</ecNumber>
    </recommendedName>
</protein>
<keyword evidence="1" id="KW-0547">Nucleotide-binding</keyword>
<name>A0ABW3ZYD8_9BACI</name>
<feature type="binding site" evidence="1">
    <location>
        <position position="72"/>
    </location>
    <ligand>
        <name>Mg(2+)</name>
        <dbReference type="ChEBI" id="CHEBI:18420"/>
        <label>4</label>
    </ligand>
</feature>
<evidence type="ECO:0000259" key="3">
    <source>
        <dbReference type="Pfam" id="PF02769"/>
    </source>
</evidence>
<keyword evidence="1" id="KW-0067">ATP-binding</keyword>
<feature type="binding site" evidence="1">
    <location>
        <position position="72"/>
    </location>
    <ligand>
        <name>Mg(2+)</name>
        <dbReference type="ChEBI" id="CHEBI:18420"/>
        <label>2</label>
    </ligand>
</feature>
<comment type="pathway">
    <text evidence="1">Cofactor biosynthesis; thiamine diphosphate biosynthesis; thiamine diphosphate from thiamine phosphate: step 1/1.</text>
</comment>
<dbReference type="InterPro" id="IPR036676">
    <property type="entry name" value="PurM-like_C_sf"/>
</dbReference>
<proteinExistence type="inferred from homology"/>
<dbReference type="Gene3D" id="3.90.650.10">
    <property type="entry name" value="PurM-like C-terminal domain"/>
    <property type="match status" value="1"/>
</dbReference>
<feature type="domain" description="PurM-like C-terminal" evidence="3">
    <location>
        <begin position="149"/>
        <end position="297"/>
    </location>
</feature>
<dbReference type="InterPro" id="IPR006283">
    <property type="entry name" value="ThiL-like"/>
</dbReference>
<dbReference type="NCBIfam" id="TIGR01379">
    <property type="entry name" value="thiL"/>
    <property type="match status" value="1"/>
</dbReference>
<evidence type="ECO:0000256" key="1">
    <source>
        <dbReference type="HAMAP-Rule" id="MF_02128"/>
    </source>
</evidence>
<keyword evidence="1 4" id="KW-0418">Kinase</keyword>
<feature type="binding site" evidence="1">
    <location>
        <position position="27"/>
    </location>
    <ligand>
        <name>Mg(2+)</name>
        <dbReference type="ChEBI" id="CHEBI:18420"/>
        <label>4</label>
    </ligand>
</feature>
<dbReference type="HAMAP" id="MF_02128">
    <property type="entry name" value="TMP_kinase"/>
    <property type="match status" value="1"/>
</dbReference>
<feature type="domain" description="PurM-like N-terminal" evidence="2">
    <location>
        <begin position="25"/>
        <end position="137"/>
    </location>
</feature>
<comment type="catalytic activity">
    <reaction evidence="1">
        <text>thiamine phosphate + ATP = thiamine diphosphate + ADP</text>
        <dbReference type="Rhea" id="RHEA:15913"/>
        <dbReference type="ChEBI" id="CHEBI:30616"/>
        <dbReference type="ChEBI" id="CHEBI:37575"/>
        <dbReference type="ChEBI" id="CHEBI:58937"/>
        <dbReference type="ChEBI" id="CHEBI:456216"/>
        <dbReference type="EC" id="2.7.4.16"/>
    </reaction>
</comment>
<dbReference type="EMBL" id="JBHTNH010000057">
    <property type="protein sequence ID" value="MFD1363442.1"/>
    <property type="molecule type" value="Genomic_DNA"/>
</dbReference>
<dbReference type="PANTHER" id="PTHR30270">
    <property type="entry name" value="THIAMINE-MONOPHOSPHATE KINASE"/>
    <property type="match status" value="1"/>
</dbReference>
<keyword evidence="1 4" id="KW-0808">Transferase</keyword>
<sequence length="323" mass="36115">MDEFSFIDLIKQKTYRQPSIIRGIGDDAAVFRQSSQDIVTAVDTFVEDVHFSRSTMSPFHIGYRSLAANISDLSAMGAKPAFYLVSIVIPSSWKEDDLDGLYKGMADLGAAYQMDLIGGDTVSGNELALSITVIGFVNSDKVRYRHTAKPGDVVFVTGTLGDSAAGFHILTNPGEYLDQAYYSRRHRMPTIRVDFASELENLSRVTLNDISDGIANEANEIAEDSHVNLTVYEEKLPVSQNYNQFPESQQSKWQLYGGEDFELLGTVPSQDWDELKDIADRTQTPVTEVGYVSKNTDNGHYVWLVDRQQTNKLLEKKGYTHLK</sequence>
<dbReference type="EC" id="2.7.4.16" evidence="1"/>
<keyword evidence="5" id="KW-1185">Reference proteome</keyword>
<keyword evidence="1" id="KW-0460">Magnesium</keyword>
<feature type="binding site" evidence="1">
    <location>
        <position position="145"/>
    </location>
    <ligand>
        <name>ATP</name>
        <dbReference type="ChEBI" id="CHEBI:30616"/>
    </ligand>
</feature>
<comment type="similarity">
    <text evidence="1">Belongs to the thiamine-monophosphate kinase family.</text>
</comment>
<gene>
    <name evidence="1 4" type="primary">thiL</name>
    <name evidence="4" type="ORF">ACFQ4A_17690</name>
</gene>
<feature type="binding site" evidence="1">
    <location>
        <position position="43"/>
    </location>
    <ligand>
        <name>Mg(2+)</name>
        <dbReference type="ChEBI" id="CHEBI:18420"/>
        <label>1</label>
    </ligand>
</feature>
<dbReference type="Pfam" id="PF00586">
    <property type="entry name" value="AIRS"/>
    <property type="match status" value="1"/>
</dbReference>
<feature type="binding site" evidence="1">
    <location>
        <position position="259"/>
    </location>
    <ligand>
        <name>substrate</name>
    </ligand>
</feature>
<keyword evidence="1" id="KW-0784">Thiamine biosynthesis</keyword>
<dbReference type="SUPFAM" id="SSF56042">
    <property type="entry name" value="PurM C-terminal domain-like"/>
    <property type="match status" value="1"/>
</dbReference>
<feature type="binding site" evidence="1">
    <location>
        <position position="27"/>
    </location>
    <ligand>
        <name>Mg(2+)</name>
        <dbReference type="ChEBI" id="CHEBI:18420"/>
        <label>3</label>
    </ligand>
</feature>
<feature type="binding site" evidence="1">
    <location>
        <position position="120"/>
    </location>
    <ligand>
        <name>Mg(2+)</name>
        <dbReference type="ChEBI" id="CHEBI:18420"/>
        <label>1</label>
    </ligand>
</feature>
<dbReference type="GO" id="GO:0009030">
    <property type="term" value="F:thiamine-phosphate kinase activity"/>
    <property type="evidence" value="ECO:0007669"/>
    <property type="project" value="UniProtKB-EC"/>
</dbReference>
<evidence type="ECO:0000313" key="5">
    <source>
        <dbReference type="Proteomes" id="UP001597178"/>
    </source>
</evidence>
<dbReference type="CDD" id="cd02194">
    <property type="entry name" value="ThiL"/>
    <property type="match status" value="1"/>
</dbReference>
<feature type="binding site" evidence="1">
    <location>
        <position position="72"/>
    </location>
    <ligand>
        <name>Mg(2+)</name>
        <dbReference type="ChEBI" id="CHEBI:18420"/>
        <label>3</label>
    </ligand>
</feature>
<reference evidence="5" key="1">
    <citation type="journal article" date="2019" name="Int. J. Syst. Evol. Microbiol.">
        <title>The Global Catalogue of Microorganisms (GCM) 10K type strain sequencing project: providing services to taxonomists for standard genome sequencing and annotation.</title>
        <authorList>
            <consortium name="The Broad Institute Genomics Platform"/>
            <consortium name="The Broad Institute Genome Sequencing Center for Infectious Disease"/>
            <person name="Wu L."/>
            <person name="Ma J."/>
        </authorList>
    </citation>
    <scope>NUCLEOTIDE SEQUENCE [LARGE SCALE GENOMIC DNA]</scope>
    <source>
        <strain evidence="5">CCUG 54822</strain>
    </source>
</reference>
<comment type="miscellaneous">
    <text evidence="1">Reaction mechanism of ThiL seems to utilize a direct, inline transfer of the gamma-phosphate of ATP to TMP rather than a phosphorylated enzyme intermediate.</text>
</comment>
<dbReference type="Gene3D" id="3.30.1330.10">
    <property type="entry name" value="PurM-like, N-terminal domain"/>
    <property type="match status" value="1"/>
</dbReference>
<feature type="binding site" evidence="1">
    <location>
        <position position="102"/>
    </location>
    <ligand>
        <name>ATP</name>
        <dbReference type="ChEBI" id="CHEBI:30616"/>
    </ligand>
</feature>
<feature type="binding site" evidence="1">
    <location>
        <position position="211"/>
    </location>
    <ligand>
        <name>ATP</name>
        <dbReference type="ChEBI" id="CHEBI:30616"/>
    </ligand>
</feature>
<evidence type="ECO:0000259" key="2">
    <source>
        <dbReference type="Pfam" id="PF00586"/>
    </source>
</evidence>
<accession>A0ABW3ZYD8</accession>
<dbReference type="Pfam" id="PF02769">
    <property type="entry name" value="AIRS_C"/>
    <property type="match status" value="1"/>
</dbReference>
<dbReference type="RefSeq" id="WP_382402690.1">
    <property type="nucleotide sequence ID" value="NZ_JBHTNH010000057.1"/>
</dbReference>
<feature type="binding site" evidence="1">
    <location>
        <position position="209"/>
    </location>
    <ligand>
        <name>Mg(2+)</name>
        <dbReference type="ChEBI" id="CHEBI:18420"/>
        <label>3</label>
    </ligand>
</feature>
<dbReference type="InterPro" id="IPR010918">
    <property type="entry name" value="PurM-like_C_dom"/>
</dbReference>
<feature type="binding site" evidence="1">
    <location>
        <position position="50"/>
    </location>
    <ligand>
        <name>substrate</name>
    </ligand>
</feature>